<evidence type="ECO:0000313" key="3">
    <source>
        <dbReference type="EMBL" id="HIZ36162.1"/>
    </source>
</evidence>
<evidence type="ECO:0000256" key="2">
    <source>
        <dbReference type="SAM" id="Phobius"/>
    </source>
</evidence>
<protein>
    <submittedName>
        <fullName evidence="3">Uncharacterized protein</fullName>
    </submittedName>
</protein>
<feature type="compositionally biased region" description="Pro residues" evidence="1">
    <location>
        <begin position="1"/>
        <end position="17"/>
    </location>
</feature>
<accession>A0A9D2EEW3</accession>
<proteinExistence type="predicted"/>
<keyword evidence="2" id="KW-0812">Transmembrane</keyword>
<sequence length="182" mass="18652">MSASPPPPGYPPIPPPTAQHQVPGAAPGDEPVTGRLRVSPVLTGIAGAVAGAGLTLAIVLPLTLGAGDGSRQAGGGQQANDQPSPMLTDAAEACGSPDGVTIEDDGTTLAFDHRGEDDYSGGDFTGIMCVFTELGMPSRISTHMNQTTSLDGRQTASWDGWEIQWSYHPDRGMDGVVTVLAD</sequence>
<comment type="caution">
    <text evidence="3">The sequence shown here is derived from an EMBL/GenBank/DDBJ whole genome shotgun (WGS) entry which is preliminary data.</text>
</comment>
<keyword evidence="2" id="KW-1133">Transmembrane helix</keyword>
<gene>
    <name evidence="3" type="ORF">H9815_10315</name>
</gene>
<reference evidence="3" key="1">
    <citation type="journal article" date="2021" name="PeerJ">
        <title>Extensive microbial diversity within the chicken gut microbiome revealed by metagenomics and culture.</title>
        <authorList>
            <person name="Gilroy R."/>
            <person name="Ravi A."/>
            <person name="Getino M."/>
            <person name="Pursley I."/>
            <person name="Horton D.L."/>
            <person name="Alikhan N.F."/>
            <person name="Baker D."/>
            <person name="Gharbi K."/>
            <person name="Hall N."/>
            <person name="Watson M."/>
            <person name="Adriaenssens E.M."/>
            <person name="Foster-Nyarko E."/>
            <person name="Jarju S."/>
            <person name="Secka A."/>
            <person name="Antonio M."/>
            <person name="Oren A."/>
            <person name="Chaudhuri R.R."/>
            <person name="La Ragione R."/>
            <person name="Hildebrand F."/>
            <person name="Pallen M.J."/>
        </authorList>
    </citation>
    <scope>NUCLEOTIDE SEQUENCE</scope>
    <source>
        <strain evidence="3">ChiGjej4B4-7305</strain>
    </source>
</reference>
<evidence type="ECO:0000256" key="1">
    <source>
        <dbReference type="SAM" id="MobiDB-lite"/>
    </source>
</evidence>
<dbReference type="EMBL" id="DXBY01000172">
    <property type="protein sequence ID" value="HIZ36162.1"/>
    <property type="molecule type" value="Genomic_DNA"/>
</dbReference>
<evidence type="ECO:0000313" key="4">
    <source>
        <dbReference type="Proteomes" id="UP000824037"/>
    </source>
</evidence>
<keyword evidence="2" id="KW-0472">Membrane</keyword>
<feature type="region of interest" description="Disordered" evidence="1">
    <location>
        <begin position="1"/>
        <end position="32"/>
    </location>
</feature>
<reference evidence="3" key="2">
    <citation type="submission" date="2021-04" db="EMBL/GenBank/DDBJ databases">
        <authorList>
            <person name="Gilroy R."/>
        </authorList>
    </citation>
    <scope>NUCLEOTIDE SEQUENCE</scope>
    <source>
        <strain evidence="3">ChiGjej4B4-7305</strain>
    </source>
</reference>
<organism evidence="3 4">
    <name type="scientific">Candidatus Ruania gallistercoris</name>
    <dbReference type="NCBI Taxonomy" id="2838746"/>
    <lineage>
        <taxon>Bacteria</taxon>
        <taxon>Bacillati</taxon>
        <taxon>Actinomycetota</taxon>
        <taxon>Actinomycetes</taxon>
        <taxon>Micrococcales</taxon>
        <taxon>Ruaniaceae</taxon>
        <taxon>Ruania</taxon>
    </lineage>
</organism>
<dbReference type="AlphaFoldDB" id="A0A9D2EEW3"/>
<feature type="transmembrane region" description="Helical" evidence="2">
    <location>
        <begin position="41"/>
        <end position="62"/>
    </location>
</feature>
<dbReference type="Proteomes" id="UP000824037">
    <property type="component" value="Unassembled WGS sequence"/>
</dbReference>
<name>A0A9D2EEW3_9MICO</name>